<feature type="domain" description="NADPH-dependent FMN reductase-like" evidence="1">
    <location>
        <begin position="2"/>
        <end position="153"/>
    </location>
</feature>
<evidence type="ECO:0000313" key="3">
    <source>
        <dbReference type="Proteomes" id="UP001356428"/>
    </source>
</evidence>
<reference evidence="2 3" key="1">
    <citation type="submission" date="2022-10" db="EMBL/GenBank/DDBJ databases">
        <title>The complete genomes of actinobacterial strains from the NBC collection.</title>
        <authorList>
            <person name="Joergensen T.S."/>
            <person name="Alvarez Arevalo M."/>
            <person name="Sterndorff E.B."/>
            <person name="Faurdal D."/>
            <person name="Vuksanovic O."/>
            <person name="Mourched A.-S."/>
            <person name="Charusanti P."/>
            <person name="Shaw S."/>
            <person name="Blin K."/>
            <person name="Weber T."/>
        </authorList>
    </citation>
    <scope>NUCLEOTIDE SEQUENCE [LARGE SCALE GENOMIC DNA]</scope>
    <source>
        <strain evidence="2 3">NBC 01792</strain>
    </source>
</reference>
<protein>
    <submittedName>
        <fullName evidence="2">NAD(P)H-dependent oxidoreductase</fullName>
    </submittedName>
</protein>
<dbReference type="PANTHER" id="PTHR30543:SF21">
    <property type="entry name" value="NAD(P)H-DEPENDENT FMN REDUCTASE LOT6"/>
    <property type="match status" value="1"/>
</dbReference>
<dbReference type="EMBL" id="CP109083">
    <property type="protein sequence ID" value="WSB10010.1"/>
    <property type="molecule type" value="Genomic_DNA"/>
</dbReference>
<dbReference type="RefSeq" id="WP_326703817.1">
    <property type="nucleotide sequence ID" value="NZ_CP108861.1"/>
</dbReference>
<accession>A0ABZ1F0T4</accession>
<dbReference type="SUPFAM" id="SSF52218">
    <property type="entry name" value="Flavoproteins"/>
    <property type="match status" value="1"/>
</dbReference>
<dbReference type="InterPro" id="IPR029039">
    <property type="entry name" value="Flavoprotein-like_sf"/>
</dbReference>
<dbReference type="InterPro" id="IPR050712">
    <property type="entry name" value="NAD(P)H-dep_reductase"/>
</dbReference>
<dbReference type="Gene3D" id="3.40.50.360">
    <property type="match status" value="1"/>
</dbReference>
<gene>
    <name evidence="2" type="ORF">OG849_23615</name>
</gene>
<dbReference type="PANTHER" id="PTHR30543">
    <property type="entry name" value="CHROMATE REDUCTASE"/>
    <property type="match status" value="1"/>
</dbReference>
<dbReference type="InterPro" id="IPR005025">
    <property type="entry name" value="FMN_Rdtase-like_dom"/>
</dbReference>
<keyword evidence="3" id="KW-1185">Reference proteome</keyword>
<organism evidence="2 3">
    <name type="scientific">Streptomyces cyaneofuscatus</name>
    <dbReference type="NCBI Taxonomy" id="66883"/>
    <lineage>
        <taxon>Bacteria</taxon>
        <taxon>Bacillati</taxon>
        <taxon>Actinomycetota</taxon>
        <taxon>Actinomycetes</taxon>
        <taxon>Kitasatosporales</taxon>
        <taxon>Streptomycetaceae</taxon>
        <taxon>Streptomyces</taxon>
    </lineage>
</organism>
<name>A0ABZ1F0T4_9ACTN</name>
<evidence type="ECO:0000259" key="1">
    <source>
        <dbReference type="Pfam" id="PF03358"/>
    </source>
</evidence>
<evidence type="ECO:0000313" key="2">
    <source>
        <dbReference type="EMBL" id="WSB10010.1"/>
    </source>
</evidence>
<sequence>MTRIAVIVGSTRPTRRTAVAAQWVLEAAGRHPAVKNEDVTVELVDLVDFNLPHLDEPAPAAFGVYTHEHTKRWANTIAGFDGFVFVTPEYNASFPGSLKNAIDFLYGEWAHKPAGFVGHGVHGATRAVEHLRGVLAELKVATVSSQVALSAFTDFAITDPTLPGDITPGEHQEATLHELLDDLVLWADSFKQVRAAVAQKAATEA</sequence>
<proteinExistence type="predicted"/>
<dbReference type="Pfam" id="PF03358">
    <property type="entry name" value="FMN_red"/>
    <property type="match status" value="1"/>
</dbReference>
<dbReference type="Proteomes" id="UP001356428">
    <property type="component" value="Chromosome"/>
</dbReference>